<comment type="caution">
    <text evidence="9">The sequence shown here is derived from an EMBL/GenBank/DDBJ whole genome shotgun (WGS) entry which is preliminary data.</text>
</comment>
<feature type="transmembrane region" description="Helical" evidence="8">
    <location>
        <begin position="490"/>
        <end position="509"/>
    </location>
</feature>
<feature type="transmembrane region" description="Helical" evidence="8">
    <location>
        <begin position="731"/>
        <end position="751"/>
    </location>
</feature>
<name>A0ABD1CVU3_CULPP</name>
<feature type="transmembrane region" description="Helical" evidence="8">
    <location>
        <begin position="128"/>
        <end position="147"/>
    </location>
</feature>
<sequence length="966" mass="110696">MGRFRFLKVAKLLLMCNIEYDEERGQMVQAGTLPSLVVVAVYFCFVLYYVTQVPHNTSSSFVENFSVVGRVLVTYLTIMLVVVEHFFRRKRMLKLGKLMLAYVEYRGSLFKEIPTTADIGKLAIRVQICTIVIVNVSYSSYIALLYMPERQFAENLETLHTLATMLLNNTLVLFGVTYSFDRVQTEQTRSTTTFSTIPTVTMKRFRFLAVSKALLLCNIEYDTERSEVVQAGTIRGPVAVTVFSLFIFYYMAYMHHYATASFVEMFALLGNVAVTFVTVLIVALDQTIRPVVYVNISLVFAQFFAHFVCWEMQQLTLHLKTCPIGSLLDASDRLVEIKRAIADTLGVRLLLALFHLLVYVSFFGYLCLLYYAKLRGTDNFLFEVIHVMATVLINSSAVLLGASYSFDCVERKVAVYSTSNMELVNLFNALYVSSCRIVQRNGHYHVYHRNVVSTFVGPLVICGITGFCGGTITLERLNFFLQSTAELSSLARYVSLTVIVLFLSVWCLVQRRKILKLLESLISYDRHSCRLINGRPQPAIKLRLAKTGITFICLTYTVLLGIRAFMCLTYYFQFGPHTTILLFGAGLLELYFYLHQLFMQHFAEQFSERYRLLRSQLRPSSVRTLVRSVKLYDRLVLMQENFADTFGVQLLLSTLLTFLDCAIITYHSIHMLGMGVSALNVAIESVFLIPRVLLFFGLTYQVERLSFEFRKATNKWQTIVRLRLVRAQLKFIGIIYSLMIGFRLLICVLFFDKYGLCTTVMLISSLCLELQFCLQKVFVQSFAEHLTIRYQLLQNTLISNKPDRKRLIPSLKLYDRLISMQQLLANTFGVQLLLSTLMPFVSCAVVTYASLQFLTLNVAVVHLVMEPIYVIPSIALFFGFAYQFDRLAGAEQEFKNAIKSLQYEATEEHSEDYLNFLDLINLKLMTESPKITACGLFTVNLQVFYNVFAAIVTYIMILFQFRDFEK</sequence>
<keyword evidence="3 8" id="KW-0812">Transmembrane</keyword>
<evidence type="ECO:0000256" key="5">
    <source>
        <dbReference type="ARBA" id="ARBA00023136"/>
    </source>
</evidence>
<dbReference type="InterPro" id="IPR013604">
    <property type="entry name" value="7TM_chemorcpt"/>
</dbReference>
<keyword evidence="7" id="KW-0807">Transducer</keyword>
<evidence type="ECO:0000256" key="3">
    <source>
        <dbReference type="ARBA" id="ARBA00022692"/>
    </source>
</evidence>
<proteinExistence type="predicted"/>
<keyword evidence="6" id="KW-0675">Receptor</keyword>
<feature type="transmembrane region" description="Helical" evidence="8">
    <location>
        <begin position="578"/>
        <end position="594"/>
    </location>
</feature>
<protein>
    <recommendedName>
        <fullName evidence="11">Gustatory receptor</fullName>
    </recommendedName>
</protein>
<dbReference type="Proteomes" id="UP001562425">
    <property type="component" value="Unassembled WGS sequence"/>
</dbReference>
<feature type="transmembrane region" description="Helical" evidence="8">
    <location>
        <begin position="33"/>
        <end position="51"/>
    </location>
</feature>
<keyword evidence="4 8" id="KW-1133">Transmembrane helix</keyword>
<dbReference type="EMBL" id="JBEHCU010009283">
    <property type="protein sequence ID" value="KAL1380162.1"/>
    <property type="molecule type" value="Genomic_DNA"/>
</dbReference>
<feature type="transmembrane region" description="Helical" evidence="8">
    <location>
        <begin position="291"/>
        <end position="308"/>
    </location>
</feature>
<evidence type="ECO:0000313" key="10">
    <source>
        <dbReference type="Proteomes" id="UP001562425"/>
    </source>
</evidence>
<reference evidence="9 10" key="1">
    <citation type="submission" date="2024-05" db="EMBL/GenBank/DDBJ databases">
        <title>Culex pipiens pipiens assembly and annotation.</title>
        <authorList>
            <person name="Alout H."/>
            <person name="Durand T."/>
        </authorList>
    </citation>
    <scope>NUCLEOTIDE SEQUENCE [LARGE SCALE GENOMIC DNA]</scope>
    <source>
        <strain evidence="9">HA-2024</strain>
        <tissue evidence="9">Whole body</tissue>
    </source>
</reference>
<evidence type="ECO:0000256" key="1">
    <source>
        <dbReference type="ARBA" id="ARBA00004651"/>
    </source>
</evidence>
<feature type="transmembrane region" description="Helical" evidence="8">
    <location>
        <begin position="234"/>
        <end position="253"/>
    </location>
</feature>
<dbReference type="PANTHER" id="PTHR21143">
    <property type="entry name" value="INVERTEBRATE GUSTATORY RECEPTOR"/>
    <property type="match status" value="1"/>
</dbReference>
<evidence type="ECO:0000313" key="9">
    <source>
        <dbReference type="EMBL" id="KAL1380162.1"/>
    </source>
</evidence>
<accession>A0ABD1CVU3</accession>
<keyword evidence="5 8" id="KW-0472">Membrane</keyword>
<comment type="subcellular location">
    <subcellularLocation>
        <location evidence="1">Cell membrane</location>
        <topology evidence="1">Multi-pass membrane protein</topology>
    </subcellularLocation>
</comment>
<feature type="transmembrane region" description="Helical" evidence="8">
    <location>
        <begin position="384"/>
        <end position="403"/>
    </location>
</feature>
<dbReference type="PANTHER" id="PTHR21143:SF121">
    <property type="entry name" value="GUSTATORY AND ODORANT RECEPTOR 21A"/>
    <property type="match status" value="1"/>
</dbReference>
<feature type="transmembrane region" description="Helical" evidence="8">
    <location>
        <begin position="681"/>
        <end position="700"/>
    </location>
</feature>
<feature type="transmembrane region" description="Helical" evidence="8">
    <location>
        <begin position="549"/>
        <end position="572"/>
    </location>
</feature>
<gene>
    <name evidence="9" type="ORF">pipiens_014404</name>
</gene>
<dbReference type="AlphaFoldDB" id="A0ABD1CVU3"/>
<feature type="transmembrane region" description="Helical" evidence="8">
    <location>
        <begin position="67"/>
        <end position="87"/>
    </location>
</feature>
<evidence type="ECO:0000256" key="8">
    <source>
        <dbReference type="SAM" id="Phobius"/>
    </source>
</evidence>
<feature type="transmembrane region" description="Helical" evidence="8">
    <location>
        <begin position="349"/>
        <end position="372"/>
    </location>
</feature>
<evidence type="ECO:0000256" key="2">
    <source>
        <dbReference type="ARBA" id="ARBA00022475"/>
    </source>
</evidence>
<evidence type="ECO:0000256" key="4">
    <source>
        <dbReference type="ARBA" id="ARBA00022989"/>
    </source>
</evidence>
<feature type="transmembrane region" description="Helical" evidence="8">
    <location>
        <begin position="863"/>
        <end position="884"/>
    </location>
</feature>
<organism evidence="9 10">
    <name type="scientific">Culex pipiens pipiens</name>
    <name type="common">Northern house mosquito</name>
    <dbReference type="NCBI Taxonomy" id="38569"/>
    <lineage>
        <taxon>Eukaryota</taxon>
        <taxon>Metazoa</taxon>
        <taxon>Ecdysozoa</taxon>
        <taxon>Arthropoda</taxon>
        <taxon>Hexapoda</taxon>
        <taxon>Insecta</taxon>
        <taxon>Pterygota</taxon>
        <taxon>Neoptera</taxon>
        <taxon>Endopterygota</taxon>
        <taxon>Diptera</taxon>
        <taxon>Nematocera</taxon>
        <taxon>Culicoidea</taxon>
        <taxon>Culicidae</taxon>
        <taxon>Culicinae</taxon>
        <taxon>Culicini</taxon>
        <taxon>Culex</taxon>
        <taxon>Culex</taxon>
    </lineage>
</organism>
<evidence type="ECO:0000256" key="7">
    <source>
        <dbReference type="ARBA" id="ARBA00023224"/>
    </source>
</evidence>
<feature type="transmembrane region" description="Helical" evidence="8">
    <location>
        <begin position="828"/>
        <end position="851"/>
    </location>
</feature>
<feature type="transmembrane region" description="Helical" evidence="8">
    <location>
        <begin position="423"/>
        <end position="439"/>
    </location>
</feature>
<dbReference type="GO" id="GO:0007165">
    <property type="term" value="P:signal transduction"/>
    <property type="evidence" value="ECO:0007669"/>
    <property type="project" value="UniProtKB-KW"/>
</dbReference>
<feature type="transmembrane region" description="Helical" evidence="8">
    <location>
        <begin position="159"/>
        <end position="180"/>
    </location>
</feature>
<evidence type="ECO:0008006" key="11">
    <source>
        <dbReference type="Google" id="ProtNLM"/>
    </source>
</evidence>
<feature type="transmembrane region" description="Helical" evidence="8">
    <location>
        <begin position="265"/>
        <end position="284"/>
    </location>
</feature>
<evidence type="ECO:0000256" key="6">
    <source>
        <dbReference type="ARBA" id="ARBA00023170"/>
    </source>
</evidence>
<keyword evidence="2" id="KW-1003">Cell membrane</keyword>
<feature type="transmembrane region" description="Helical" evidence="8">
    <location>
        <begin position="451"/>
        <end position="474"/>
    </location>
</feature>
<dbReference type="Pfam" id="PF08395">
    <property type="entry name" value="7tm_7"/>
    <property type="match status" value="2"/>
</dbReference>
<feature type="transmembrane region" description="Helical" evidence="8">
    <location>
        <begin position="646"/>
        <end position="669"/>
    </location>
</feature>
<keyword evidence="10" id="KW-1185">Reference proteome</keyword>
<dbReference type="GO" id="GO:0005886">
    <property type="term" value="C:plasma membrane"/>
    <property type="evidence" value="ECO:0007669"/>
    <property type="project" value="UniProtKB-SubCell"/>
</dbReference>
<feature type="transmembrane region" description="Helical" evidence="8">
    <location>
        <begin position="943"/>
        <end position="961"/>
    </location>
</feature>